<feature type="domain" description="DUF2059" evidence="2">
    <location>
        <begin position="73"/>
        <end position="126"/>
    </location>
</feature>
<organism evidence="3 4">
    <name type="scientific">Flavobacterium aquicola</name>
    <dbReference type="NCBI Taxonomy" id="1682742"/>
    <lineage>
        <taxon>Bacteria</taxon>
        <taxon>Pseudomonadati</taxon>
        <taxon>Bacteroidota</taxon>
        <taxon>Flavobacteriia</taxon>
        <taxon>Flavobacteriales</taxon>
        <taxon>Flavobacteriaceae</taxon>
        <taxon>Flavobacterium</taxon>
    </lineage>
</organism>
<dbReference type="RefSeq" id="WP_115813586.1">
    <property type="nucleotide sequence ID" value="NZ_QUNI01000007.1"/>
</dbReference>
<sequence>MKKTLLIFALVLTAQFVTAQDAAFKAEVLKFITISGGDAQIKTVKNQVVKMIAADKQSEFLKDFDATLPSLYDKLAKVYMEVYSPADIKAMIAFYESPIGLKMQSKSVELSEKSLIAGQEWGQEFAAIMLKYQ</sequence>
<name>A0A3E0ELT4_9FLAO</name>
<reference evidence="3 4" key="1">
    <citation type="submission" date="2018-08" db="EMBL/GenBank/DDBJ databases">
        <title>Genomic Encyclopedia of Archaeal and Bacterial Type Strains, Phase II (KMG-II): from individual species to whole genera.</title>
        <authorList>
            <person name="Goeker M."/>
        </authorList>
    </citation>
    <scope>NUCLEOTIDE SEQUENCE [LARGE SCALE GENOMIC DNA]</scope>
    <source>
        <strain evidence="3 4">DSM 100880</strain>
    </source>
</reference>
<dbReference type="InterPro" id="IPR018637">
    <property type="entry name" value="DUF2059"/>
</dbReference>
<dbReference type="EMBL" id="QUNI01000007">
    <property type="protein sequence ID" value="REG98096.1"/>
    <property type="molecule type" value="Genomic_DNA"/>
</dbReference>
<comment type="caution">
    <text evidence="3">The sequence shown here is derived from an EMBL/GenBank/DDBJ whole genome shotgun (WGS) entry which is preliminary data.</text>
</comment>
<evidence type="ECO:0000313" key="3">
    <source>
        <dbReference type="EMBL" id="REG98096.1"/>
    </source>
</evidence>
<protein>
    <recommendedName>
        <fullName evidence="2">DUF2059 domain-containing protein</fullName>
    </recommendedName>
</protein>
<keyword evidence="1" id="KW-0732">Signal</keyword>
<dbReference type="Proteomes" id="UP000257136">
    <property type="component" value="Unassembled WGS sequence"/>
</dbReference>
<feature type="chain" id="PRO_5017633598" description="DUF2059 domain-containing protein" evidence="1">
    <location>
        <begin position="20"/>
        <end position="133"/>
    </location>
</feature>
<accession>A0A3E0ELT4</accession>
<evidence type="ECO:0000259" key="2">
    <source>
        <dbReference type="Pfam" id="PF09832"/>
    </source>
</evidence>
<feature type="signal peptide" evidence="1">
    <location>
        <begin position="1"/>
        <end position="19"/>
    </location>
</feature>
<evidence type="ECO:0000256" key="1">
    <source>
        <dbReference type="SAM" id="SignalP"/>
    </source>
</evidence>
<keyword evidence="4" id="KW-1185">Reference proteome</keyword>
<dbReference type="Pfam" id="PF09832">
    <property type="entry name" value="DUF2059"/>
    <property type="match status" value="1"/>
</dbReference>
<proteinExistence type="predicted"/>
<evidence type="ECO:0000313" key="4">
    <source>
        <dbReference type="Proteomes" id="UP000257136"/>
    </source>
</evidence>
<dbReference type="OrthoDB" id="1143459at2"/>
<gene>
    <name evidence="3" type="ORF">C8P67_10718</name>
</gene>
<dbReference type="AlphaFoldDB" id="A0A3E0ELT4"/>